<organism evidence="6 7">
    <name type="scientific">Buchnera aphidicola subsp. Rhopalosiphum maidis</name>
    <dbReference type="NCBI Taxonomy" id="118109"/>
    <lineage>
        <taxon>Bacteria</taxon>
        <taxon>Pseudomonadati</taxon>
        <taxon>Pseudomonadota</taxon>
        <taxon>Gammaproteobacteria</taxon>
        <taxon>Enterobacterales</taxon>
        <taxon>Erwiniaceae</taxon>
        <taxon>Buchnera</taxon>
    </lineage>
</organism>
<reference evidence="6 7" key="1">
    <citation type="submission" date="2018-10" db="EMBL/GenBank/DDBJ databases">
        <title>Genome sequence of the corn leaf aphid (Rhopalosiphum maidis Fitch).</title>
        <authorList>
            <person name="Chen W."/>
            <person name="Shakir S."/>
            <person name="Bigham M."/>
            <person name="Fei Z."/>
            <person name="Jander G."/>
        </authorList>
    </citation>
    <scope>NUCLEOTIDE SEQUENCE [LARGE SCALE GENOMIC DNA]</scope>
    <source>
        <strain evidence="6 7">BTI</strain>
    </source>
</reference>
<feature type="transmembrane region" description="Helical" evidence="5">
    <location>
        <begin position="7"/>
        <end position="27"/>
    </location>
</feature>
<evidence type="ECO:0008006" key="8">
    <source>
        <dbReference type="Google" id="ProtNLM"/>
    </source>
</evidence>
<dbReference type="Pfam" id="PF02674">
    <property type="entry name" value="Colicin_V"/>
    <property type="match status" value="1"/>
</dbReference>
<protein>
    <recommendedName>
        <fullName evidence="8">CvpA family protein</fullName>
    </recommendedName>
</protein>
<dbReference type="GO" id="GO:0009403">
    <property type="term" value="P:toxin biosynthetic process"/>
    <property type="evidence" value="ECO:0007669"/>
    <property type="project" value="InterPro"/>
</dbReference>
<keyword evidence="3 5" id="KW-1133">Transmembrane helix</keyword>
<feature type="transmembrane region" description="Helical" evidence="5">
    <location>
        <begin position="33"/>
        <end position="57"/>
    </location>
</feature>
<evidence type="ECO:0000256" key="5">
    <source>
        <dbReference type="SAM" id="Phobius"/>
    </source>
</evidence>
<dbReference type="InterPro" id="IPR003825">
    <property type="entry name" value="Colicin-V_CvpA"/>
</dbReference>
<dbReference type="OrthoDB" id="9998855at2"/>
<dbReference type="GO" id="GO:0016020">
    <property type="term" value="C:membrane"/>
    <property type="evidence" value="ECO:0007669"/>
    <property type="project" value="UniProtKB-SubCell"/>
</dbReference>
<evidence type="ECO:0000256" key="4">
    <source>
        <dbReference type="ARBA" id="ARBA00023136"/>
    </source>
</evidence>
<evidence type="ECO:0000256" key="1">
    <source>
        <dbReference type="ARBA" id="ARBA00004141"/>
    </source>
</evidence>
<name>A0A3G2I6D8_BUCRM</name>
<evidence type="ECO:0000313" key="7">
    <source>
        <dbReference type="Proteomes" id="UP000271533"/>
    </source>
</evidence>
<gene>
    <name evidence="6" type="ORF">D8S97_02915</name>
</gene>
<dbReference type="EMBL" id="CP032759">
    <property type="protein sequence ID" value="AYN24875.1"/>
    <property type="molecule type" value="Genomic_DNA"/>
</dbReference>
<comment type="subcellular location">
    <subcellularLocation>
        <location evidence="1">Membrane</location>
        <topology evidence="1">Multi-pass membrane protein</topology>
    </subcellularLocation>
</comment>
<evidence type="ECO:0000313" key="6">
    <source>
        <dbReference type="EMBL" id="AYN24875.1"/>
    </source>
</evidence>
<dbReference type="RefSeq" id="WP_158361542.1">
    <property type="nucleotide sequence ID" value="NZ_CP032759.1"/>
</dbReference>
<dbReference type="AlphaFoldDB" id="A0A3G2I6D8"/>
<keyword evidence="4 5" id="KW-0472">Membrane</keyword>
<keyword evidence="2 5" id="KW-0812">Transmembrane</keyword>
<dbReference type="Proteomes" id="UP000271533">
    <property type="component" value="Chromosome"/>
</dbReference>
<proteinExistence type="predicted"/>
<evidence type="ECO:0000256" key="3">
    <source>
        <dbReference type="ARBA" id="ARBA00022989"/>
    </source>
</evidence>
<evidence type="ECO:0000256" key="2">
    <source>
        <dbReference type="ARBA" id="ARBA00022692"/>
    </source>
</evidence>
<accession>A0A3G2I6D8</accession>
<sequence length="87" mass="10482">MIIFFIFYILNIVLNFFIKKIFITIGLSHLNVFLGGIFGFVRGIVLVFFLLFFIFCFNHLVYLNYLKHSLLIDFLFHVKDYLLLIFF</sequence>